<proteinExistence type="predicted"/>
<feature type="region of interest" description="Disordered" evidence="1">
    <location>
        <begin position="326"/>
        <end position="377"/>
    </location>
</feature>
<feature type="compositionally biased region" description="Basic and acidic residues" evidence="1">
    <location>
        <begin position="225"/>
        <end position="246"/>
    </location>
</feature>
<dbReference type="Proteomes" id="UP000000763">
    <property type="component" value="Chromosome 4"/>
</dbReference>
<dbReference type="AlphaFoldDB" id="Q7XM61"/>
<gene>
    <name evidence="2" type="primary">OSJNBb0020O11.11</name>
</gene>
<evidence type="ECO:0000313" key="2">
    <source>
        <dbReference type="EMBL" id="CAE04783.3"/>
    </source>
</evidence>
<reference evidence="3" key="1">
    <citation type="journal article" date="2005" name="Nature">
        <title>The map-based sequence of the rice genome.</title>
        <authorList>
            <consortium name="International rice genome sequencing project (IRGSP)"/>
            <person name="Matsumoto T."/>
            <person name="Wu J."/>
            <person name="Kanamori H."/>
            <person name="Katayose Y."/>
            <person name="Fujisawa M."/>
            <person name="Namiki N."/>
            <person name="Mizuno H."/>
            <person name="Yamamoto K."/>
            <person name="Antonio B.A."/>
            <person name="Baba T."/>
            <person name="Sakata K."/>
            <person name="Nagamura Y."/>
            <person name="Aoki H."/>
            <person name="Arikawa K."/>
            <person name="Arita K."/>
            <person name="Bito T."/>
            <person name="Chiden Y."/>
            <person name="Fujitsuka N."/>
            <person name="Fukunaka R."/>
            <person name="Hamada M."/>
            <person name="Harada C."/>
            <person name="Hayashi A."/>
            <person name="Hijishita S."/>
            <person name="Honda M."/>
            <person name="Hosokawa S."/>
            <person name="Ichikawa Y."/>
            <person name="Idonuma A."/>
            <person name="Iijima M."/>
            <person name="Ikeda M."/>
            <person name="Ikeno M."/>
            <person name="Ito K."/>
            <person name="Ito S."/>
            <person name="Ito T."/>
            <person name="Ito Y."/>
            <person name="Ito Y."/>
            <person name="Iwabuchi A."/>
            <person name="Kamiya K."/>
            <person name="Karasawa W."/>
            <person name="Kurita K."/>
            <person name="Katagiri S."/>
            <person name="Kikuta A."/>
            <person name="Kobayashi H."/>
            <person name="Kobayashi N."/>
            <person name="Machita K."/>
            <person name="Maehara T."/>
            <person name="Masukawa M."/>
            <person name="Mizubayashi T."/>
            <person name="Mukai Y."/>
            <person name="Nagasaki H."/>
            <person name="Nagata Y."/>
            <person name="Naito S."/>
            <person name="Nakashima M."/>
            <person name="Nakama Y."/>
            <person name="Nakamichi Y."/>
            <person name="Nakamura M."/>
            <person name="Meguro A."/>
            <person name="Negishi M."/>
            <person name="Ohta I."/>
            <person name="Ohta T."/>
            <person name="Okamoto M."/>
            <person name="Ono N."/>
            <person name="Saji S."/>
            <person name="Sakaguchi M."/>
            <person name="Sakai K."/>
            <person name="Shibata M."/>
            <person name="Shimokawa T."/>
            <person name="Song J."/>
            <person name="Takazaki Y."/>
            <person name="Terasawa K."/>
            <person name="Tsugane M."/>
            <person name="Tsuji K."/>
            <person name="Ueda S."/>
            <person name="Waki K."/>
            <person name="Yamagata H."/>
            <person name="Yamamoto M."/>
            <person name="Yamamoto S."/>
            <person name="Yamane H."/>
            <person name="Yoshiki S."/>
            <person name="Yoshihara R."/>
            <person name="Yukawa K."/>
            <person name="Zhong H."/>
            <person name="Yano M."/>
            <person name="Yuan Q."/>
            <person name="Ouyang S."/>
            <person name="Liu J."/>
            <person name="Jones K.M."/>
            <person name="Gansberger K."/>
            <person name="Moffat K."/>
            <person name="Hill J."/>
            <person name="Bera J."/>
            <person name="Fadrosh D."/>
            <person name="Jin S."/>
            <person name="Johri S."/>
            <person name="Kim M."/>
            <person name="Overton L."/>
            <person name="Reardon M."/>
            <person name="Tsitrin T."/>
            <person name="Vuong H."/>
            <person name="Weaver B."/>
            <person name="Ciecko A."/>
            <person name="Tallon L."/>
            <person name="Jackson J."/>
            <person name="Pai G."/>
            <person name="Aken S.V."/>
            <person name="Utterback T."/>
            <person name="Reidmuller S."/>
            <person name="Feldblyum T."/>
            <person name="Hsiao J."/>
            <person name="Zismann V."/>
            <person name="Iobst S."/>
            <person name="de Vazeille A.R."/>
            <person name="Buell C.R."/>
            <person name="Ying K."/>
            <person name="Li Y."/>
            <person name="Lu T."/>
            <person name="Huang Y."/>
            <person name="Zhao Q."/>
            <person name="Feng Q."/>
            <person name="Zhang L."/>
            <person name="Zhu J."/>
            <person name="Weng Q."/>
            <person name="Mu J."/>
            <person name="Lu Y."/>
            <person name="Fan D."/>
            <person name="Liu Y."/>
            <person name="Guan J."/>
            <person name="Zhang Y."/>
            <person name="Yu S."/>
            <person name="Liu X."/>
            <person name="Zhang Y."/>
            <person name="Hong G."/>
            <person name="Han B."/>
            <person name="Choisne N."/>
            <person name="Demange N."/>
            <person name="Orjeda G."/>
            <person name="Samain S."/>
            <person name="Cattolico L."/>
            <person name="Pelletier E."/>
            <person name="Couloux A."/>
            <person name="Segurens B."/>
            <person name="Wincker P."/>
            <person name="D'Hont A."/>
            <person name="Scarpelli C."/>
            <person name="Weissenbach J."/>
            <person name="Salanoubat M."/>
            <person name="Quetier F."/>
            <person name="Yu Y."/>
            <person name="Kim H.R."/>
            <person name="Rambo T."/>
            <person name="Currie J."/>
            <person name="Collura K."/>
            <person name="Luo M."/>
            <person name="Yang T."/>
            <person name="Ammiraju J.S.S."/>
            <person name="Engler F."/>
            <person name="Soderlund C."/>
            <person name="Wing R.A."/>
            <person name="Palmer L.E."/>
            <person name="de la Bastide M."/>
            <person name="Spiegel L."/>
            <person name="Nascimento L."/>
            <person name="Zutavern T."/>
            <person name="O'Shaughnessy A."/>
            <person name="Dike S."/>
            <person name="Dedhia N."/>
            <person name="Preston R."/>
            <person name="Balija V."/>
            <person name="McCombie W.R."/>
            <person name="Chow T."/>
            <person name="Chen H."/>
            <person name="Chung M."/>
            <person name="Chen C."/>
            <person name="Shaw J."/>
            <person name="Wu H."/>
            <person name="Hsiao K."/>
            <person name="Chao Y."/>
            <person name="Chu M."/>
            <person name="Cheng C."/>
            <person name="Hour A."/>
            <person name="Lee P."/>
            <person name="Lin S."/>
            <person name="Lin Y."/>
            <person name="Liou J."/>
            <person name="Liu S."/>
            <person name="Hsing Y."/>
            <person name="Raghuvanshi S."/>
            <person name="Mohanty A."/>
            <person name="Bharti A.K."/>
            <person name="Gaur A."/>
            <person name="Gupta V."/>
            <person name="Kumar D."/>
            <person name="Ravi V."/>
            <person name="Vij S."/>
            <person name="Kapur A."/>
            <person name="Khurana P."/>
            <person name="Khurana P."/>
            <person name="Khurana J.P."/>
            <person name="Tyagi A.K."/>
            <person name="Gaikwad K."/>
            <person name="Singh A."/>
            <person name="Dalal V."/>
            <person name="Srivastava S."/>
            <person name="Dixit A."/>
            <person name="Pal A.K."/>
            <person name="Ghazi I.A."/>
            <person name="Yadav M."/>
            <person name="Pandit A."/>
            <person name="Bhargava A."/>
            <person name="Sureshbabu K."/>
            <person name="Batra K."/>
            <person name="Sharma T.R."/>
            <person name="Mohapatra T."/>
            <person name="Singh N.K."/>
            <person name="Messing J."/>
            <person name="Nelson A.B."/>
            <person name="Fuks G."/>
            <person name="Kavchok S."/>
            <person name="Keizer G."/>
            <person name="Linton E."/>
            <person name="Llaca V."/>
            <person name="Song R."/>
            <person name="Tanyolac B."/>
            <person name="Young S."/>
            <person name="Ho-Il K."/>
            <person name="Hahn J.H."/>
            <person name="Sangsakoo G."/>
            <person name="Vanavichit A."/>
            <person name="de Mattos Luiz.A.T."/>
            <person name="Zimmer P.D."/>
            <person name="Malone G."/>
            <person name="Dellagostin O."/>
            <person name="de Oliveira A.C."/>
            <person name="Bevan M."/>
            <person name="Bancroft I."/>
            <person name="Minx P."/>
            <person name="Cordum H."/>
            <person name="Wilson R."/>
            <person name="Cheng Z."/>
            <person name="Jin W."/>
            <person name="Jiang J."/>
            <person name="Leong S.A."/>
            <person name="Iwama H."/>
            <person name="Gojobori T."/>
            <person name="Itoh T."/>
            <person name="Niimura Y."/>
            <person name="Fujii Y."/>
            <person name="Habara T."/>
            <person name="Sakai H."/>
            <person name="Sato Y."/>
            <person name="Wilson G."/>
            <person name="Kumar K."/>
            <person name="McCouch S."/>
            <person name="Juretic N."/>
            <person name="Hoen D."/>
            <person name="Wright S."/>
            <person name="Bruskiewich R."/>
            <person name="Bureau T."/>
            <person name="Miyao A."/>
            <person name="Hirochika H."/>
            <person name="Nishikawa T."/>
            <person name="Kadowaki K."/>
            <person name="Sugiura M."/>
            <person name="Burr B."/>
            <person name="Sasaki T."/>
        </authorList>
    </citation>
    <scope>NUCLEOTIDE SEQUENCE [LARGE SCALE GENOMIC DNA]</scope>
    <source>
        <strain evidence="3">cv. Nipponbare</strain>
    </source>
</reference>
<dbReference type="EMBL" id="AL662998">
    <property type="protein sequence ID" value="CAE04783.3"/>
    <property type="molecule type" value="Genomic_DNA"/>
</dbReference>
<evidence type="ECO:0000256" key="1">
    <source>
        <dbReference type="SAM" id="MobiDB-lite"/>
    </source>
</evidence>
<organism evidence="2 3">
    <name type="scientific">Oryza sativa subsp. japonica</name>
    <name type="common">Rice</name>
    <dbReference type="NCBI Taxonomy" id="39947"/>
    <lineage>
        <taxon>Eukaryota</taxon>
        <taxon>Viridiplantae</taxon>
        <taxon>Streptophyta</taxon>
        <taxon>Embryophyta</taxon>
        <taxon>Tracheophyta</taxon>
        <taxon>Spermatophyta</taxon>
        <taxon>Magnoliopsida</taxon>
        <taxon>Liliopsida</taxon>
        <taxon>Poales</taxon>
        <taxon>Poaceae</taxon>
        <taxon>BOP clade</taxon>
        <taxon>Oryzoideae</taxon>
        <taxon>Oryzeae</taxon>
        <taxon>Oryzinae</taxon>
        <taxon>Oryza</taxon>
        <taxon>Oryza sativa</taxon>
    </lineage>
</organism>
<accession>Q7XM61</accession>
<feature type="region of interest" description="Disordered" evidence="1">
    <location>
        <begin position="147"/>
        <end position="252"/>
    </location>
</feature>
<name>Q7XM61_ORYSJ</name>
<sequence>MAYAPAWSVVSPRPRGIFPPAQTGPHLSRDGGMAYTMRHIPSRVFIHFCSRGCWGCSLRWRWPKVSADVDARGIDVDGMVRQPRRQTAAETESTGRKRRPRPSLPVLTRRQTVNGDGRLRARVGGFLATTGGGNGGVDGLLLGAGDAEDGDGGNNGGSRLEVDGRQRRSGSHQRAASCGLRYKRTGGRGSPRPCGAEGGNGARRRRPERRRDAAGVGGGGGQRGNSREEVARPRRLGDRRGNRRGDPGIIYIGGGGRDPCGFGVSAVGNKGSRVHRDKNGAEIQREFVGGFLVANVEVIEGIPFPRSNDEAEFGGGGGVDVHGHGRTGEAAGGGRRQSRHCSRVGPRRQENEGRGTHRGLRTRKTGAGCGLRKERGD</sequence>
<feature type="region of interest" description="Disordered" evidence="1">
    <location>
        <begin position="79"/>
        <end position="117"/>
    </location>
</feature>
<feature type="compositionally biased region" description="Basic residues" evidence="1">
    <location>
        <begin position="336"/>
        <end position="346"/>
    </location>
</feature>
<reference evidence="3" key="2">
    <citation type="journal article" date="2008" name="Nucleic Acids Res.">
        <title>The rice annotation project database (RAP-DB): 2008 update.</title>
        <authorList>
            <consortium name="The rice annotation project (RAP)"/>
        </authorList>
    </citation>
    <scope>GENOME REANNOTATION</scope>
    <source>
        <strain evidence="3">cv. Nipponbare</strain>
    </source>
</reference>
<evidence type="ECO:0000313" key="3">
    <source>
        <dbReference type="Proteomes" id="UP000000763"/>
    </source>
</evidence>
<protein>
    <submittedName>
        <fullName evidence="2">OSJNBb0020O11.11 protein</fullName>
    </submittedName>
</protein>